<evidence type="ECO:0000313" key="3">
    <source>
        <dbReference type="EMBL" id="GAN81641.1"/>
    </source>
</evidence>
<sequence length="164" mass="18865">MSKLTSLEQTALLQRVTQFIWVEADLLDRKDYDAWLTLWTQDGHYILPIGDIEDYQNVLNLAYDNAAMRRMRIDRFKAGFSISSAPPAQTVRTLSRFVISAEDDREVQVRCAQHLVEDKFGRQRLFAANVTYVLSRAGDGFLIRDKIVRLLNSDGILTSISYLF</sequence>
<dbReference type="AlphaFoldDB" id="A0A0D6PJP3"/>
<keyword evidence="2" id="KW-0560">Oxidoreductase</keyword>
<dbReference type="EMBL" id="BANC01000106">
    <property type="protein sequence ID" value="GAN81641.1"/>
    <property type="molecule type" value="Genomic_DNA"/>
</dbReference>
<dbReference type="GO" id="GO:0051213">
    <property type="term" value="F:dioxygenase activity"/>
    <property type="evidence" value="ECO:0007669"/>
    <property type="project" value="UniProtKB-KW"/>
</dbReference>
<dbReference type="InterPro" id="IPR032710">
    <property type="entry name" value="NTF2-like_dom_sf"/>
</dbReference>
<dbReference type="PANTHER" id="PTHR41534">
    <property type="entry name" value="BLR3401 PROTEIN"/>
    <property type="match status" value="1"/>
</dbReference>
<reference evidence="3 4" key="1">
    <citation type="submission" date="2012-11" db="EMBL/GenBank/DDBJ databases">
        <title>Whole genome sequence of Acidocella aminolytica 101 = DSM 11237.</title>
        <authorList>
            <person name="Azuma Y."/>
            <person name="Higashiura N."/>
            <person name="Hirakawa H."/>
            <person name="Matsushita K."/>
        </authorList>
    </citation>
    <scope>NUCLEOTIDE SEQUENCE [LARGE SCALE GENOMIC DNA]</scope>
    <source>
        <strain evidence="4">101 / DSM 11237</strain>
    </source>
</reference>
<dbReference type="GO" id="GO:0019380">
    <property type="term" value="P:3-phenylpropionate catabolic process"/>
    <property type="evidence" value="ECO:0007669"/>
    <property type="project" value="TreeGrafter"/>
</dbReference>
<evidence type="ECO:0000313" key="4">
    <source>
        <dbReference type="Proteomes" id="UP000032668"/>
    </source>
</evidence>
<dbReference type="Gene3D" id="3.10.450.50">
    <property type="match status" value="1"/>
</dbReference>
<evidence type="ECO:0000256" key="1">
    <source>
        <dbReference type="ARBA" id="ARBA00009570"/>
    </source>
</evidence>
<dbReference type="STRING" id="1120923.SAMN02746095_03190"/>
<proteinExistence type="inferred from homology"/>
<comment type="similarity">
    <text evidence="1">Belongs to the bacterial ring-hydroxylating dioxygenase beta subunit family.</text>
</comment>
<accession>A0A0D6PJP3</accession>
<dbReference type="Pfam" id="PF00866">
    <property type="entry name" value="Ring_hydroxyl_B"/>
    <property type="match status" value="1"/>
</dbReference>
<organism evidence="3 4">
    <name type="scientific">Acidocella aminolytica 101 = DSM 11237</name>
    <dbReference type="NCBI Taxonomy" id="1120923"/>
    <lineage>
        <taxon>Bacteria</taxon>
        <taxon>Pseudomonadati</taxon>
        <taxon>Pseudomonadota</taxon>
        <taxon>Alphaproteobacteria</taxon>
        <taxon>Acetobacterales</taxon>
        <taxon>Acidocellaceae</taxon>
        <taxon>Acidocella</taxon>
    </lineage>
</organism>
<dbReference type="SUPFAM" id="SSF54427">
    <property type="entry name" value="NTF2-like"/>
    <property type="match status" value="1"/>
</dbReference>
<keyword evidence="4" id="KW-1185">Reference proteome</keyword>
<dbReference type="RefSeq" id="WP_048880026.1">
    <property type="nucleotide sequence ID" value="NZ_BANC01000106.1"/>
</dbReference>
<name>A0A0D6PJP3_9PROT</name>
<dbReference type="OrthoDB" id="7446267at2"/>
<dbReference type="PANTHER" id="PTHR41534:SF2">
    <property type="entry name" value="3-PHENYLPROPIONATE_CINNAMIC ACID DIOXYGENASE SUBUNIT BETA"/>
    <property type="match status" value="1"/>
</dbReference>
<evidence type="ECO:0000256" key="2">
    <source>
        <dbReference type="ARBA" id="ARBA00023002"/>
    </source>
</evidence>
<gene>
    <name evidence="3" type="ORF">Aam_108_012</name>
</gene>
<comment type="caution">
    <text evidence="3">The sequence shown here is derived from an EMBL/GenBank/DDBJ whole genome shotgun (WGS) entry which is preliminary data.</text>
</comment>
<keyword evidence="3" id="KW-0223">Dioxygenase</keyword>
<dbReference type="CDD" id="cd00667">
    <property type="entry name" value="ring_hydroxylating_dioxygenases_beta"/>
    <property type="match status" value="1"/>
</dbReference>
<dbReference type="InterPro" id="IPR000391">
    <property type="entry name" value="Rng_hydr_dOase-bsu"/>
</dbReference>
<dbReference type="Proteomes" id="UP000032668">
    <property type="component" value="Unassembled WGS sequence"/>
</dbReference>
<protein>
    <submittedName>
        <fullName evidence="3">Aromatic-ring-hydroxylating dioxygenase subunit beta</fullName>
    </submittedName>
</protein>